<evidence type="ECO:0000256" key="2">
    <source>
        <dbReference type="PIRSR" id="PIRSR011396-2"/>
    </source>
</evidence>
<feature type="binding site" evidence="2">
    <location>
        <position position="349"/>
    </location>
    <ligand>
        <name>FAD</name>
        <dbReference type="ChEBI" id="CHEBI:57692"/>
    </ligand>
</feature>
<feature type="binding site" evidence="2">
    <location>
        <position position="336"/>
    </location>
    <ligand>
        <name>FAD</name>
        <dbReference type="ChEBI" id="CHEBI:57692"/>
    </ligand>
</feature>
<sequence length="504" mass="57177">MTSSKEKINNIVIVGGGTSGWMTAAALAHQNQSKSIQITLIESSKMGTIGVGEATIPTLRRFYQNLGMTDLEVLKNSAATCKLGIEFIDWHKKDTSFIHPFGIYGQGTPEVAFHHYWLRAKKEGVSTALEQFSLGVQLAKHNKFMLPSNSPESQLEIFDWALHFDAALFAQMMKSNALNNKVSHVDGEIKEVSVDSNNNIQSLTLACGTKIEADLFVDCSGFNSLLLQKAQKTGYEDWSQWLFCDSAVAVQTELTNNPLARTQSIAHHAGWQWKIPLQHRQGNGHVYCSRYIDKLQATETLLNNIDGAVLHEPRHFNFTPGRAKKAWNQNCVAIGLSSGFLEPLESTSIALVQTAIEKLTSLINEGFYNDQIISKFNDATIQEYERVRDFIILHYKLNQREDSEFWVSCQQMAIPDSLQQKLDFYLQTGNIQRLNWEIFGKDSWLAILDGFAVYPEEHDQRANNMKQQYLFDHLTYMQQRISNTVESGQSHGDFLKQHCRYTYE</sequence>
<gene>
    <name evidence="3" type="ORF">GCM10017161_00480</name>
</gene>
<dbReference type="PIRSF" id="PIRSF011396">
    <property type="entry name" value="Trp_halogenase"/>
    <property type="match status" value="1"/>
</dbReference>
<evidence type="ECO:0000256" key="1">
    <source>
        <dbReference type="PIRSR" id="PIRSR011396-1"/>
    </source>
</evidence>
<dbReference type="AlphaFoldDB" id="A0A919BAI1"/>
<dbReference type="PANTHER" id="PTHR43747">
    <property type="entry name" value="FAD-BINDING PROTEIN"/>
    <property type="match status" value="1"/>
</dbReference>
<dbReference type="Proteomes" id="UP000623842">
    <property type="component" value="Unassembled WGS sequence"/>
</dbReference>
<dbReference type="InterPro" id="IPR006905">
    <property type="entry name" value="Flavin_halogenase"/>
</dbReference>
<proteinExistence type="predicted"/>
<name>A0A919BAI1_9GAMM</name>
<dbReference type="SUPFAM" id="SSF51905">
    <property type="entry name" value="FAD/NAD(P)-binding domain"/>
    <property type="match status" value="1"/>
</dbReference>
<keyword evidence="2" id="KW-0285">Flavoprotein</keyword>
<dbReference type="InterPro" id="IPR036188">
    <property type="entry name" value="FAD/NAD-bd_sf"/>
</dbReference>
<keyword evidence="2" id="KW-0274">FAD</keyword>
<evidence type="ECO:0000313" key="4">
    <source>
        <dbReference type="Proteomes" id="UP000623842"/>
    </source>
</evidence>
<dbReference type="InterPro" id="IPR033856">
    <property type="entry name" value="Trp_halogen"/>
</dbReference>
<feature type="binding site" evidence="2">
    <location>
        <position position="345"/>
    </location>
    <ligand>
        <name>L-tryptophan</name>
        <dbReference type="ChEBI" id="CHEBI:57912"/>
    </ligand>
</feature>
<dbReference type="Pfam" id="PF04820">
    <property type="entry name" value="Trp_halogenase"/>
    <property type="match status" value="1"/>
</dbReference>
<dbReference type="PANTHER" id="PTHR43747:SF4">
    <property type="entry name" value="FLAVIN-DEPENDENT TRYPTOPHAN HALOGENASE"/>
    <property type="match status" value="1"/>
</dbReference>
<dbReference type="GO" id="GO:0000166">
    <property type="term" value="F:nucleotide binding"/>
    <property type="evidence" value="ECO:0007669"/>
    <property type="project" value="UniProtKB-KW"/>
</dbReference>
<dbReference type="EMBL" id="BNCK01000001">
    <property type="protein sequence ID" value="GHF77413.1"/>
    <property type="molecule type" value="Genomic_DNA"/>
</dbReference>
<reference evidence="3" key="1">
    <citation type="journal article" date="2014" name="Int. J. Syst. Evol. Microbiol.">
        <title>Complete genome sequence of Corynebacterium casei LMG S-19264T (=DSM 44701T), isolated from a smear-ripened cheese.</title>
        <authorList>
            <consortium name="US DOE Joint Genome Institute (JGI-PGF)"/>
            <person name="Walter F."/>
            <person name="Albersmeier A."/>
            <person name="Kalinowski J."/>
            <person name="Ruckert C."/>
        </authorList>
    </citation>
    <scope>NUCLEOTIDE SEQUENCE</scope>
    <source>
        <strain evidence="3">KCTC 42731</strain>
    </source>
</reference>
<feature type="active site" evidence="1">
    <location>
        <position position="82"/>
    </location>
</feature>
<protein>
    <submittedName>
        <fullName evidence="3">Tryptophan halogenase</fullName>
    </submittedName>
</protein>
<feature type="binding site" evidence="2">
    <location>
        <position position="82"/>
    </location>
    <ligand>
        <name>7-chloro-L-tryptophan</name>
        <dbReference type="ChEBI" id="CHEBI:58713"/>
    </ligand>
</feature>
<dbReference type="GO" id="GO:0004497">
    <property type="term" value="F:monooxygenase activity"/>
    <property type="evidence" value="ECO:0007669"/>
    <property type="project" value="InterPro"/>
</dbReference>
<dbReference type="Gene3D" id="3.50.50.60">
    <property type="entry name" value="FAD/NAD(P)-binding domain"/>
    <property type="match status" value="1"/>
</dbReference>
<keyword evidence="2" id="KW-0547">Nucleotide-binding</keyword>
<keyword evidence="4" id="KW-1185">Reference proteome</keyword>
<reference evidence="3" key="2">
    <citation type="submission" date="2020-09" db="EMBL/GenBank/DDBJ databases">
        <authorList>
            <person name="Sun Q."/>
            <person name="Kim S."/>
        </authorList>
    </citation>
    <scope>NUCLEOTIDE SEQUENCE</scope>
    <source>
        <strain evidence="3">KCTC 42731</strain>
    </source>
</reference>
<accession>A0A919BAI1</accession>
<comment type="caution">
    <text evidence="3">The sequence shown here is derived from an EMBL/GenBank/DDBJ whole genome shotgun (WGS) entry which is preliminary data.</text>
</comment>
<evidence type="ECO:0000313" key="3">
    <source>
        <dbReference type="EMBL" id="GHF77413.1"/>
    </source>
</evidence>
<organism evidence="3 4">
    <name type="scientific">Thalassotalea marina</name>
    <dbReference type="NCBI Taxonomy" id="1673741"/>
    <lineage>
        <taxon>Bacteria</taxon>
        <taxon>Pseudomonadati</taxon>
        <taxon>Pseudomonadota</taxon>
        <taxon>Gammaproteobacteria</taxon>
        <taxon>Alteromonadales</taxon>
        <taxon>Colwelliaceae</taxon>
        <taxon>Thalassotalea</taxon>
    </lineage>
</organism>
<dbReference type="InterPro" id="IPR050816">
    <property type="entry name" value="Flavin-dep_Halogenase_NPB"/>
</dbReference>